<dbReference type="CDD" id="cd12797">
    <property type="entry name" value="M23_peptidase"/>
    <property type="match status" value="1"/>
</dbReference>
<dbReference type="InterPro" id="IPR050570">
    <property type="entry name" value="Cell_wall_metabolism_enzyme"/>
</dbReference>
<feature type="transmembrane region" description="Helical" evidence="1">
    <location>
        <begin position="77"/>
        <end position="95"/>
    </location>
</feature>
<feature type="transmembrane region" description="Helical" evidence="1">
    <location>
        <begin position="38"/>
        <end position="56"/>
    </location>
</feature>
<dbReference type="AlphaFoldDB" id="A0A2R6XZ51"/>
<evidence type="ECO:0000256" key="1">
    <source>
        <dbReference type="SAM" id="Phobius"/>
    </source>
</evidence>
<keyword evidence="1" id="KW-0472">Membrane</keyword>
<dbReference type="PANTHER" id="PTHR21666">
    <property type="entry name" value="PEPTIDASE-RELATED"/>
    <property type="match status" value="1"/>
</dbReference>
<dbReference type="InterPro" id="IPR011055">
    <property type="entry name" value="Dup_hybrid_motif"/>
</dbReference>
<dbReference type="Proteomes" id="UP000244338">
    <property type="component" value="Unassembled WGS sequence"/>
</dbReference>
<dbReference type="InterPro" id="IPR016047">
    <property type="entry name" value="M23ase_b-sheet_dom"/>
</dbReference>
<dbReference type="PANTHER" id="PTHR21666:SF285">
    <property type="entry name" value="M23 FAMILY METALLOPEPTIDASE"/>
    <property type="match status" value="1"/>
</dbReference>
<feature type="domain" description="M23ase beta-sheet core" evidence="2">
    <location>
        <begin position="171"/>
        <end position="263"/>
    </location>
</feature>
<evidence type="ECO:0000259" key="2">
    <source>
        <dbReference type="Pfam" id="PF01551"/>
    </source>
</evidence>
<evidence type="ECO:0000313" key="3">
    <source>
        <dbReference type="EMBL" id="PTQ55685.1"/>
    </source>
</evidence>
<dbReference type="Pfam" id="PF01551">
    <property type="entry name" value="Peptidase_M23"/>
    <property type="match status" value="1"/>
</dbReference>
<keyword evidence="1" id="KW-1133">Transmembrane helix</keyword>
<comment type="caution">
    <text evidence="3">The sequence shown here is derived from an EMBL/GenBank/DDBJ whole genome shotgun (WGS) entry which is preliminary data.</text>
</comment>
<keyword evidence="1" id="KW-0812">Transmembrane</keyword>
<reference evidence="4" key="1">
    <citation type="journal article" date="2018" name="Sci. Rep.">
        <title>Lignite coal burning seam in the remote Altai Mountains harbors a hydrogen-driven thermophilic microbial community.</title>
        <authorList>
            <person name="Kadnikov V.V."/>
            <person name="Mardanov A.V."/>
            <person name="Ivasenko D.A."/>
            <person name="Antsiferov D.V."/>
            <person name="Beletsky A.V."/>
            <person name="Karnachuk O.V."/>
            <person name="Ravin N.V."/>
        </authorList>
    </citation>
    <scope>NUCLEOTIDE SEQUENCE [LARGE SCALE GENOMIC DNA]</scope>
</reference>
<sequence>MLQMFQSLFKLLMYMGAVLTFLSFTVFLVTNWNFAQLVMAYAGLLTLILVIMYYSLSLYSFLFRKDQPNDLFLLRDLFLMPISFAQFFGQVWVGFRYRSHFPLPETYQQNNRYFFPLTGTWLVVNGGPDPDTSHSWDLIGQRFAYDFVVTDERGKTHRNDGRRLEDYYAFGAPVLAPADGVVVKARDGYRDYPHPGALDPFAWNLLGNYVIIRHEGNEYSLLAHIRRGSVKVKRGDHVKRGQVVGEVGNSGNSSEPHLHFHVQDAPHFLLSASLPVRFSKYRRLASNGPSDGQFEQEEWVEEGFPVRGERIVG</sequence>
<dbReference type="EMBL" id="PEBX01000083">
    <property type="protein sequence ID" value="PTQ55685.1"/>
    <property type="molecule type" value="Genomic_DNA"/>
</dbReference>
<accession>A0A2R6XZ51</accession>
<dbReference type="SUPFAM" id="SSF51261">
    <property type="entry name" value="Duplicated hybrid motif"/>
    <property type="match status" value="1"/>
</dbReference>
<evidence type="ECO:0000313" key="4">
    <source>
        <dbReference type="Proteomes" id="UP000244338"/>
    </source>
</evidence>
<protein>
    <submittedName>
        <fullName evidence="3">Peptidase, M23/M37 family</fullName>
    </submittedName>
</protein>
<name>A0A2R6XZ51_9BACL</name>
<dbReference type="Gene3D" id="2.70.70.10">
    <property type="entry name" value="Glucose Permease (Domain IIA)"/>
    <property type="match status" value="1"/>
</dbReference>
<feature type="transmembrane region" description="Helical" evidence="1">
    <location>
        <begin position="12"/>
        <end position="32"/>
    </location>
</feature>
<proteinExistence type="predicted"/>
<organism evidence="3 4">
    <name type="scientific">Candidatus Carbonibacillus altaicus</name>
    <dbReference type="NCBI Taxonomy" id="2163959"/>
    <lineage>
        <taxon>Bacteria</taxon>
        <taxon>Bacillati</taxon>
        <taxon>Bacillota</taxon>
        <taxon>Bacilli</taxon>
        <taxon>Bacillales</taxon>
        <taxon>Candidatus Carbonibacillus</taxon>
    </lineage>
</organism>
<dbReference type="GO" id="GO:0004222">
    <property type="term" value="F:metalloendopeptidase activity"/>
    <property type="evidence" value="ECO:0007669"/>
    <property type="project" value="TreeGrafter"/>
</dbReference>
<gene>
    <name evidence="3" type="ORF">BSOLF_1711</name>
</gene>